<dbReference type="SMART" id="SM00490">
    <property type="entry name" value="HELICc"/>
    <property type="match status" value="1"/>
</dbReference>
<keyword evidence="10" id="KW-0378">Hydrolase</keyword>
<dbReference type="Pfam" id="PF00270">
    <property type="entry name" value="DEAD"/>
    <property type="match status" value="1"/>
</dbReference>
<evidence type="ECO:0000256" key="2">
    <source>
        <dbReference type="ARBA" id="ARBA00022741"/>
    </source>
</evidence>
<keyword evidence="3" id="KW-0067">ATP-binding</keyword>
<dbReference type="SUPFAM" id="SSF52540">
    <property type="entry name" value="P-loop containing nucleoside triphosphate hydrolases"/>
    <property type="match status" value="1"/>
</dbReference>
<evidence type="ECO:0000256" key="4">
    <source>
        <dbReference type="ARBA" id="ARBA00023125"/>
    </source>
</evidence>
<evidence type="ECO:0000256" key="3">
    <source>
        <dbReference type="ARBA" id="ARBA00022840"/>
    </source>
</evidence>
<organism evidence="10 11">
    <name type="scientific">Clostridium perfringens</name>
    <dbReference type="NCBI Taxonomy" id="1502"/>
    <lineage>
        <taxon>Bacteria</taxon>
        <taxon>Bacillati</taxon>
        <taxon>Bacillota</taxon>
        <taxon>Clostridia</taxon>
        <taxon>Eubacteriales</taxon>
        <taxon>Clostridiaceae</taxon>
        <taxon>Clostridium</taxon>
    </lineage>
</organism>
<dbReference type="EC" id="5.6.2.4" evidence="7"/>
<comment type="caution">
    <text evidence="10">The sequence shown here is derived from an EMBL/GenBank/DDBJ whole genome shotgun (WGS) entry which is preliminary data.</text>
</comment>
<dbReference type="GO" id="GO:0005694">
    <property type="term" value="C:chromosome"/>
    <property type="evidence" value="ECO:0007669"/>
    <property type="project" value="TreeGrafter"/>
</dbReference>
<dbReference type="RefSeq" id="WP_279856603.1">
    <property type="nucleotide sequence ID" value="NZ_JARVUX010000001.1"/>
</dbReference>
<protein>
    <recommendedName>
        <fullName evidence="7">DNA 3'-5' helicase</fullName>
        <ecNumber evidence="7">5.6.2.4</ecNumber>
    </recommendedName>
</protein>
<keyword evidence="10" id="KW-0347">Helicase</keyword>
<dbReference type="GO" id="GO:0005524">
    <property type="term" value="F:ATP binding"/>
    <property type="evidence" value="ECO:0007669"/>
    <property type="project" value="UniProtKB-KW"/>
</dbReference>
<gene>
    <name evidence="10" type="ORF">QDQ28_00670</name>
</gene>
<dbReference type="Pfam" id="PF00271">
    <property type="entry name" value="Helicase_C"/>
    <property type="match status" value="1"/>
</dbReference>
<reference evidence="10" key="1">
    <citation type="submission" date="2023-04" db="EMBL/GenBank/DDBJ databases">
        <title>Epidemiological investigation of Clostridium perfringens isolated from cattle.</title>
        <authorList>
            <person name="Tian R."/>
        </authorList>
    </citation>
    <scope>NUCLEOTIDE SEQUENCE</scope>
    <source>
        <strain evidence="10">ZWCP172</strain>
    </source>
</reference>
<feature type="domain" description="Helicase ATP-binding" evidence="8">
    <location>
        <begin position="170"/>
        <end position="352"/>
    </location>
</feature>
<dbReference type="GO" id="GO:0003677">
    <property type="term" value="F:DNA binding"/>
    <property type="evidence" value="ECO:0007669"/>
    <property type="project" value="UniProtKB-KW"/>
</dbReference>
<evidence type="ECO:0000256" key="7">
    <source>
        <dbReference type="ARBA" id="ARBA00034808"/>
    </source>
</evidence>
<comment type="similarity">
    <text evidence="1">Belongs to the helicase family. RecQ subfamily.</text>
</comment>
<evidence type="ECO:0000259" key="9">
    <source>
        <dbReference type="PROSITE" id="PS51194"/>
    </source>
</evidence>
<dbReference type="AlphaFoldDB" id="A0AAP4A8G5"/>
<dbReference type="PROSITE" id="PS51192">
    <property type="entry name" value="HELICASE_ATP_BIND_1"/>
    <property type="match status" value="1"/>
</dbReference>
<feature type="domain" description="Helicase C-terminal" evidence="9">
    <location>
        <begin position="380"/>
        <end position="529"/>
    </location>
</feature>
<dbReference type="GO" id="GO:0005737">
    <property type="term" value="C:cytoplasm"/>
    <property type="evidence" value="ECO:0007669"/>
    <property type="project" value="TreeGrafter"/>
</dbReference>
<dbReference type="SMART" id="SM00487">
    <property type="entry name" value="DEXDc"/>
    <property type="match status" value="1"/>
</dbReference>
<sequence>MSSEEKILDALEDVFNDKLAIPLFVKDLENNTNSLNSSKYNIIKRTVSSYLKMKLDKSNGFDFFVNLRQLIITFKRRFLVSNYIIDKFKEIENIDLYLEISKGFEGEYYINSKNIILKWLNDENLLNDFKHIFEKKIAESSTATGDFRLKEMTGYYSYKSYCQKFIIRALEYQEFGTTILATMKTGGGKSLLVQYISKYELDGTTIVVLPTIALTIDQYESSKKYFIDENRKVYAYYEGVSQFEKQKIFNDLEKGKVAILYISPESILNGMFYDKIMECAKKGLLNRLVIDEAHLVLDWGEFFRTEFQFLAVFRRKILNLTNNRLKTVLVSATITDRSEEALENLYSEKNKFIEIRGDSLRDEISFYKIKCKNNQQRKERIKEVIPVILRPMIIYVPTIADANEYYGLIKELGCESVEMFTSDTSTENRRKILNKWDNDEIDVMVATAAFGMGVDKKEVRSIVHTFVPEGIDRFYQEVGRSGRDGYKSYSFLFTSLKEDKEYINYFTRNKVLSANNIVERWYGIMKNPYEKIYGDEYWVSVRGIPEHLLDKPFSGKTNEAWNEYVILFLYRNNFIDIMDVKLDKNNKSRLLHIKLKKIDIMDNHELFIKKIEELRCKNREYIDKDIDNMINMIKEDKVCWGKIFEKTYKYTEAKCIGCPVCRKNKEKHRKCEDYFEIVKGNKILTEAFNKNKEKIKEGLINLENNVLDNIDYIIDLCNREELQCLILPDKELCNKIIDSKLNSKTYLYNYDEAFNIEENMLRGNIGIVMTLNNEDINNKLFRKYNLQYSKDKIKKLLYISDKDVYIKSEFRNIEGCLEKISYIRR</sequence>
<keyword evidence="4" id="KW-0238">DNA-binding</keyword>
<keyword evidence="5" id="KW-0413">Isomerase</keyword>
<dbReference type="EMBL" id="JARVUX010000001">
    <property type="protein sequence ID" value="MDH2334694.1"/>
    <property type="molecule type" value="Genomic_DNA"/>
</dbReference>
<dbReference type="GO" id="GO:0043138">
    <property type="term" value="F:3'-5' DNA helicase activity"/>
    <property type="evidence" value="ECO:0007669"/>
    <property type="project" value="UniProtKB-EC"/>
</dbReference>
<evidence type="ECO:0000256" key="1">
    <source>
        <dbReference type="ARBA" id="ARBA00005446"/>
    </source>
</evidence>
<evidence type="ECO:0000313" key="11">
    <source>
        <dbReference type="Proteomes" id="UP001222958"/>
    </source>
</evidence>
<dbReference type="PROSITE" id="PS51194">
    <property type="entry name" value="HELICASE_CTER"/>
    <property type="match status" value="1"/>
</dbReference>
<dbReference type="PANTHER" id="PTHR13710">
    <property type="entry name" value="DNA HELICASE RECQ FAMILY MEMBER"/>
    <property type="match status" value="1"/>
</dbReference>
<dbReference type="GO" id="GO:0009378">
    <property type="term" value="F:four-way junction helicase activity"/>
    <property type="evidence" value="ECO:0007669"/>
    <property type="project" value="TreeGrafter"/>
</dbReference>
<keyword evidence="2" id="KW-0547">Nucleotide-binding</keyword>
<evidence type="ECO:0000256" key="5">
    <source>
        <dbReference type="ARBA" id="ARBA00023235"/>
    </source>
</evidence>
<dbReference type="GO" id="GO:0000724">
    <property type="term" value="P:double-strand break repair via homologous recombination"/>
    <property type="evidence" value="ECO:0007669"/>
    <property type="project" value="TreeGrafter"/>
</dbReference>
<dbReference type="InterPro" id="IPR014001">
    <property type="entry name" value="Helicase_ATP-bd"/>
</dbReference>
<name>A0AAP4A8G5_CLOPF</name>
<dbReference type="PANTHER" id="PTHR13710:SF105">
    <property type="entry name" value="ATP-DEPENDENT DNA HELICASE Q1"/>
    <property type="match status" value="1"/>
</dbReference>
<evidence type="ECO:0000313" key="10">
    <source>
        <dbReference type="EMBL" id="MDH2334694.1"/>
    </source>
</evidence>
<dbReference type="Gene3D" id="3.40.50.300">
    <property type="entry name" value="P-loop containing nucleotide triphosphate hydrolases"/>
    <property type="match status" value="2"/>
</dbReference>
<evidence type="ECO:0000259" key="8">
    <source>
        <dbReference type="PROSITE" id="PS51192"/>
    </source>
</evidence>
<dbReference type="InterPro" id="IPR011545">
    <property type="entry name" value="DEAD/DEAH_box_helicase_dom"/>
</dbReference>
<proteinExistence type="inferred from homology"/>
<dbReference type="Proteomes" id="UP001222958">
    <property type="component" value="Unassembled WGS sequence"/>
</dbReference>
<dbReference type="InterPro" id="IPR027417">
    <property type="entry name" value="P-loop_NTPase"/>
</dbReference>
<comment type="catalytic activity">
    <reaction evidence="6">
        <text>Couples ATP hydrolysis with the unwinding of duplex DNA by translocating in the 3'-5' direction.</text>
        <dbReference type="EC" id="5.6.2.4"/>
    </reaction>
</comment>
<dbReference type="InterPro" id="IPR001650">
    <property type="entry name" value="Helicase_C-like"/>
</dbReference>
<evidence type="ECO:0000256" key="6">
    <source>
        <dbReference type="ARBA" id="ARBA00034617"/>
    </source>
</evidence>
<accession>A0AAP4A8G5</accession>